<evidence type="ECO:0000313" key="2">
    <source>
        <dbReference type="EMBL" id="GAQ81272.1"/>
    </source>
</evidence>
<feature type="chain" id="PRO_5011987916" evidence="1">
    <location>
        <begin position="24"/>
        <end position="362"/>
    </location>
</feature>
<gene>
    <name evidence="2" type="ORF">KFL_000760015</name>
</gene>
<dbReference type="OrthoDB" id="5310546at2759"/>
<keyword evidence="1" id="KW-0732">Signal</keyword>
<feature type="signal peptide" evidence="1">
    <location>
        <begin position="1"/>
        <end position="23"/>
    </location>
</feature>
<reference evidence="2 3" key="1">
    <citation type="journal article" date="2014" name="Nat. Commun.">
        <title>Klebsormidium flaccidum genome reveals primary factors for plant terrestrial adaptation.</title>
        <authorList>
            <person name="Hori K."/>
            <person name="Maruyama F."/>
            <person name="Fujisawa T."/>
            <person name="Togashi T."/>
            <person name="Yamamoto N."/>
            <person name="Seo M."/>
            <person name="Sato S."/>
            <person name="Yamada T."/>
            <person name="Mori H."/>
            <person name="Tajima N."/>
            <person name="Moriyama T."/>
            <person name="Ikeuchi M."/>
            <person name="Watanabe M."/>
            <person name="Wada H."/>
            <person name="Kobayashi K."/>
            <person name="Saito M."/>
            <person name="Masuda T."/>
            <person name="Sasaki-Sekimoto Y."/>
            <person name="Mashiguchi K."/>
            <person name="Awai K."/>
            <person name="Shimojima M."/>
            <person name="Masuda S."/>
            <person name="Iwai M."/>
            <person name="Nobusawa T."/>
            <person name="Narise T."/>
            <person name="Kondo S."/>
            <person name="Saito H."/>
            <person name="Sato R."/>
            <person name="Murakawa M."/>
            <person name="Ihara Y."/>
            <person name="Oshima-Yamada Y."/>
            <person name="Ohtaka K."/>
            <person name="Satoh M."/>
            <person name="Sonobe K."/>
            <person name="Ishii M."/>
            <person name="Ohtani R."/>
            <person name="Kanamori-Sato M."/>
            <person name="Honoki R."/>
            <person name="Miyazaki D."/>
            <person name="Mochizuki H."/>
            <person name="Umetsu J."/>
            <person name="Higashi K."/>
            <person name="Shibata D."/>
            <person name="Kamiya Y."/>
            <person name="Sato N."/>
            <person name="Nakamura Y."/>
            <person name="Tabata S."/>
            <person name="Ida S."/>
            <person name="Kurokawa K."/>
            <person name="Ohta H."/>
        </authorList>
    </citation>
    <scope>NUCLEOTIDE SEQUENCE [LARGE SCALE GENOMIC DNA]</scope>
    <source>
        <strain evidence="2 3">NIES-2285</strain>
    </source>
</reference>
<evidence type="ECO:0000313" key="3">
    <source>
        <dbReference type="Proteomes" id="UP000054558"/>
    </source>
</evidence>
<dbReference type="Proteomes" id="UP000054558">
    <property type="component" value="Unassembled WGS sequence"/>
</dbReference>
<protein>
    <submittedName>
        <fullName evidence="2">Uncharacterized protein</fullName>
    </submittedName>
</protein>
<evidence type="ECO:0000256" key="1">
    <source>
        <dbReference type="SAM" id="SignalP"/>
    </source>
</evidence>
<name>A0A1Y1HTV4_KLENI</name>
<keyword evidence="3" id="KW-1185">Reference proteome</keyword>
<proteinExistence type="predicted"/>
<organism evidence="2 3">
    <name type="scientific">Klebsormidium nitens</name>
    <name type="common">Green alga</name>
    <name type="synonym">Ulothrix nitens</name>
    <dbReference type="NCBI Taxonomy" id="105231"/>
    <lineage>
        <taxon>Eukaryota</taxon>
        <taxon>Viridiplantae</taxon>
        <taxon>Streptophyta</taxon>
        <taxon>Klebsormidiophyceae</taxon>
        <taxon>Klebsormidiales</taxon>
        <taxon>Klebsormidiaceae</taxon>
        <taxon>Klebsormidium</taxon>
    </lineage>
</organism>
<dbReference type="AlphaFoldDB" id="A0A1Y1HTV4"/>
<dbReference type="EMBL" id="DF237025">
    <property type="protein sequence ID" value="GAQ81272.1"/>
    <property type="molecule type" value="Genomic_DNA"/>
</dbReference>
<accession>A0A1Y1HTV4</accession>
<sequence length="362" mass="37992">MAPASTSLLLVIGFATCIAFALGQGCDPSSDHPNACYNADGSAYICCGPESCPSSTGPVPLCATSTSSQPARATSLHCDPNGYAPNQCYDASGTSSVCCAGQCGGNDQGNPTCAPVPPSIDGQPRGDLAAVNLVITLEGIESPDFNSTLQAILIDTLKSASPDILAVTFESIRSGSIIASIDLFFEKLGSAALQALTVVQEVVLDDLAVNLDIYFIKPVLITGLKLYVWDGISLPEVPPLPFPISEVNDDPCSKRCPYTVDGNEICGRLCCRYFDSARCPAFPDDPNGCGDKANEALVPAVIEILGKSEEVATLFSPLCDLHDICYGTPGRPKSDCDDELYFRSLNACLELPDDLASIDLSL</sequence>